<dbReference type="EMBL" id="HE806324">
    <property type="protein sequence ID" value="CCH62821.1"/>
    <property type="molecule type" value="Genomic_DNA"/>
</dbReference>
<proteinExistence type="predicted"/>
<feature type="compositionally biased region" description="Low complexity" evidence="1">
    <location>
        <begin position="97"/>
        <end position="108"/>
    </location>
</feature>
<feature type="compositionally biased region" description="Polar residues" evidence="1">
    <location>
        <begin position="75"/>
        <end position="86"/>
    </location>
</feature>
<sequence>MMEKKMDQDPITSDTEESSATINVHASTISSSVSDPATQNDTNLPAEKATSSVKAITATLNSNTPSLLPAASVPKAQTSSLPSTNDPSKETVKDPGKTTTPSTSPKTSDNVSPLSGTSNQSIVHKERPIRDISNALKRRLSFALHKMQDDESLNSNPNANASSSTSASTVLPHEIPTSPSNSHLHVFQSPQTSPNSPLRIFSNVSSPLISNKNHPGHFSGSVSSDHHLASPTTHNFQHHSQLTHSQSIPISLTLNHYRNLYPNSVNHPSSTSKTYNRQYISDDEDLENNSSAHAAFIKALGNKFSSSPIQFQRPISPRNSLLKHQAPCQSQSKSKSTKLPPLINTQSNESQETPTTKSSLDSTTSTTSSKNSSIQSPKHEQDAVRTLISMATSSNPSTPTKTTSNDSLNTSATSTTTVSANTSTQTTSGNKPSNTPKVNDNNVPASNESTESDEDL</sequence>
<dbReference type="GeneID" id="14497999"/>
<feature type="compositionally biased region" description="Polar residues" evidence="1">
    <location>
        <begin position="177"/>
        <end position="213"/>
    </location>
</feature>
<evidence type="ECO:0000256" key="1">
    <source>
        <dbReference type="SAM" id="MobiDB-lite"/>
    </source>
</evidence>
<gene>
    <name evidence="2" type="primary">TBLA0I01630</name>
    <name evidence="2" type="ORF">TBLA_0I01630</name>
</gene>
<dbReference type="OMA" id="YSSGAWM"/>
<organism evidence="2 3">
    <name type="scientific">Henningerozyma blattae (strain ATCC 34711 / CBS 6284 / DSM 70876 / NBRC 10599 / NRRL Y-10934 / UCD 77-7)</name>
    <name type="common">Yeast</name>
    <name type="synonym">Tetrapisispora blattae</name>
    <dbReference type="NCBI Taxonomy" id="1071380"/>
    <lineage>
        <taxon>Eukaryota</taxon>
        <taxon>Fungi</taxon>
        <taxon>Dikarya</taxon>
        <taxon>Ascomycota</taxon>
        <taxon>Saccharomycotina</taxon>
        <taxon>Saccharomycetes</taxon>
        <taxon>Saccharomycetales</taxon>
        <taxon>Saccharomycetaceae</taxon>
        <taxon>Henningerozyma</taxon>
    </lineage>
</organism>
<feature type="region of interest" description="Disordered" evidence="1">
    <location>
        <begin position="321"/>
        <end position="456"/>
    </location>
</feature>
<feature type="compositionally biased region" description="Polar residues" evidence="1">
    <location>
        <begin position="109"/>
        <end position="122"/>
    </location>
</feature>
<dbReference type="AlphaFoldDB" id="I2H8W9"/>
<feature type="compositionally biased region" description="Low complexity" evidence="1">
    <location>
        <begin position="153"/>
        <end position="168"/>
    </location>
</feature>
<evidence type="ECO:0000313" key="3">
    <source>
        <dbReference type="Proteomes" id="UP000002866"/>
    </source>
</evidence>
<keyword evidence="3" id="KW-1185">Reference proteome</keyword>
<dbReference type="InParanoid" id="I2H8W9"/>
<dbReference type="RefSeq" id="XP_004182340.1">
    <property type="nucleotide sequence ID" value="XM_004182292.1"/>
</dbReference>
<feature type="region of interest" description="Disordered" evidence="1">
    <location>
        <begin position="1"/>
        <end position="129"/>
    </location>
</feature>
<feature type="compositionally biased region" description="Polar residues" evidence="1">
    <location>
        <begin position="343"/>
        <end position="352"/>
    </location>
</feature>
<dbReference type="HOGENOM" id="CLU_600169_0_0_1"/>
<dbReference type="Proteomes" id="UP000002866">
    <property type="component" value="Chromosome 9"/>
</dbReference>
<feature type="region of interest" description="Disordered" evidence="1">
    <location>
        <begin position="149"/>
        <end position="242"/>
    </location>
</feature>
<evidence type="ECO:0000313" key="2">
    <source>
        <dbReference type="EMBL" id="CCH62821.1"/>
    </source>
</evidence>
<dbReference type="KEGG" id="tbl:TBLA_0I01630"/>
<name>I2H8W9_HENB6</name>
<protein>
    <submittedName>
        <fullName evidence="2">Uncharacterized protein</fullName>
    </submittedName>
</protein>
<accession>I2H8W9</accession>
<feature type="compositionally biased region" description="Polar residues" evidence="1">
    <location>
        <begin position="10"/>
        <end position="66"/>
    </location>
</feature>
<feature type="compositionally biased region" description="Low complexity" evidence="1">
    <location>
        <begin position="353"/>
        <end position="376"/>
    </location>
</feature>
<feature type="compositionally biased region" description="Basic and acidic residues" evidence="1">
    <location>
        <begin position="87"/>
        <end position="96"/>
    </location>
</feature>
<reference evidence="2 3" key="1">
    <citation type="journal article" date="2011" name="Proc. Natl. Acad. Sci. U.S.A.">
        <title>Evolutionary erosion of yeast sex chromosomes by mating-type switching accidents.</title>
        <authorList>
            <person name="Gordon J.L."/>
            <person name="Armisen D."/>
            <person name="Proux-Wera E."/>
            <person name="Oheigeartaigh S.S."/>
            <person name="Byrne K.P."/>
            <person name="Wolfe K.H."/>
        </authorList>
    </citation>
    <scope>NUCLEOTIDE SEQUENCE [LARGE SCALE GENOMIC DNA]</scope>
    <source>
        <strain evidence="3">ATCC 34711 / CBS 6284 / DSM 70876 / NBRC 10599 / NRRL Y-10934 / UCD 77-7</strain>
    </source>
</reference>
<feature type="compositionally biased region" description="Polar residues" evidence="1">
    <location>
        <begin position="429"/>
        <end position="449"/>
    </location>
</feature>
<feature type="compositionally biased region" description="Low complexity" evidence="1">
    <location>
        <begin position="392"/>
        <end position="428"/>
    </location>
</feature>
<feature type="compositionally biased region" description="Polar residues" evidence="1">
    <location>
        <begin position="230"/>
        <end position="242"/>
    </location>
</feature>